<accession>A0A644YCI3</accession>
<organism evidence="1">
    <name type="scientific">bioreactor metagenome</name>
    <dbReference type="NCBI Taxonomy" id="1076179"/>
    <lineage>
        <taxon>unclassified sequences</taxon>
        <taxon>metagenomes</taxon>
        <taxon>ecological metagenomes</taxon>
    </lineage>
</organism>
<dbReference type="EMBL" id="VSSQ01004692">
    <property type="protein sequence ID" value="MPM26265.1"/>
    <property type="molecule type" value="Genomic_DNA"/>
</dbReference>
<protein>
    <recommendedName>
        <fullName evidence="2">DUF3795 domain-containing protein</fullName>
    </recommendedName>
</protein>
<gene>
    <name evidence="1" type="ORF">SDC9_72766</name>
</gene>
<evidence type="ECO:0008006" key="2">
    <source>
        <dbReference type="Google" id="ProtNLM"/>
    </source>
</evidence>
<sequence>MDKNMIAMCGAYCGDCEWREKTNCPGCQKSQSNMFWGQCEIAKCSIEKGFNHCGHCSKLPCENLQDAFNNPEHGDNGERLANLKTWKNGEETYTKLTKRK</sequence>
<dbReference type="Pfam" id="PF12675">
    <property type="entry name" value="DUF3795"/>
    <property type="match status" value="1"/>
</dbReference>
<name>A0A644YCI3_9ZZZZ</name>
<dbReference type="InterPro" id="IPR024227">
    <property type="entry name" value="DUF3795"/>
</dbReference>
<reference evidence="1" key="1">
    <citation type="submission" date="2019-08" db="EMBL/GenBank/DDBJ databases">
        <authorList>
            <person name="Kucharzyk K."/>
            <person name="Murdoch R.W."/>
            <person name="Higgins S."/>
            <person name="Loffler F."/>
        </authorList>
    </citation>
    <scope>NUCLEOTIDE SEQUENCE</scope>
</reference>
<comment type="caution">
    <text evidence="1">The sequence shown here is derived from an EMBL/GenBank/DDBJ whole genome shotgun (WGS) entry which is preliminary data.</text>
</comment>
<dbReference type="AlphaFoldDB" id="A0A644YCI3"/>
<proteinExistence type="predicted"/>
<evidence type="ECO:0000313" key="1">
    <source>
        <dbReference type="EMBL" id="MPM26265.1"/>
    </source>
</evidence>